<dbReference type="Gene3D" id="3.30.530.20">
    <property type="match status" value="1"/>
</dbReference>
<evidence type="ECO:0000256" key="1">
    <source>
        <dbReference type="ARBA" id="ARBA00006817"/>
    </source>
</evidence>
<keyword evidence="4" id="KW-1185">Reference proteome</keyword>
<dbReference type="AlphaFoldDB" id="A0A1H5DJ92"/>
<feature type="domain" description="Activator of Hsp90 ATPase homologue 1/2-like C-terminal" evidence="2">
    <location>
        <begin position="21"/>
        <end position="145"/>
    </location>
</feature>
<name>A0A1H5DJ92_9MICO</name>
<evidence type="ECO:0000313" key="4">
    <source>
        <dbReference type="Proteomes" id="UP000199220"/>
    </source>
</evidence>
<protein>
    <submittedName>
        <fullName evidence="3">Uncharacterized conserved protein YndB, AHSA1/START domain</fullName>
    </submittedName>
</protein>
<dbReference type="CDD" id="cd07814">
    <property type="entry name" value="SRPBCC_CalC_Aha1-like"/>
    <property type="match status" value="1"/>
</dbReference>
<dbReference type="EMBL" id="FNTX01000001">
    <property type="protein sequence ID" value="SED78995.1"/>
    <property type="molecule type" value="Genomic_DNA"/>
</dbReference>
<dbReference type="InterPro" id="IPR013538">
    <property type="entry name" value="ASHA1/2-like_C"/>
</dbReference>
<dbReference type="SUPFAM" id="SSF55961">
    <property type="entry name" value="Bet v1-like"/>
    <property type="match status" value="1"/>
</dbReference>
<organism evidence="3 4">
    <name type="scientific">Ruania alba</name>
    <dbReference type="NCBI Taxonomy" id="648782"/>
    <lineage>
        <taxon>Bacteria</taxon>
        <taxon>Bacillati</taxon>
        <taxon>Actinomycetota</taxon>
        <taxon>Actinomycetes</taxon>
        <taxon>Micrococcales</taxon>
        <taxon>Ruaniaceae</taxon>
        <taxon>Ruania</taxon>
    </lineage>
</organism>
<dbReference type="Pfam" id="PF08327">
    <property type="entry name" value="AHSA1"/>
    <property type="match status" value="1"/>
</dbReference>
<comment type="similarity">
    <text evidence="1">Belongs to the AHA1 family.</text>
</comment>
<dbReference type="STRING" id="648782.SAMN04488554_0700"/>
<dbReference type="OrthoDB" id="3365660at2"/>
<gene>
    <name evidence="3" type="ORF">SAMN04488554_0700</name>
</gene>
<proteinExistence type="inferred from homology"/>
<accession>A0A1H5DJ92</accession>
<reference evidence="4" key="1">
    <citation type="submission" date="2016-10" db="EMBL/GenBank/DDBJ databases">
        <authorList>
            <person name="Varghese N."/>
            <person name="Submissions S."/>
        </authorList>
    </citation>
    <scope>NUCLEOTIDE SEQUENCE [LARGE SCALE GENOMIC DNA]</scope>
    <source>
        <strain evidence="4">DSM 21368</strain>
    </source>
</reference>
<evidence type="ECO:0000313" key="3">
    <source>
        <dbReference type="EMBL" id="SED78995.1"/>
    </source>
</evidence>
<dbReference type="RefSeq" id="WP_089771706.1">
    <property type="nucleotide sequence ID" value="NZ_FNTX01000001.1"/>
</dbReference>
<dbReference type="Proteomes" id="UP000199220">
    <property type="component" value="Unassembled WGS sequence"/>
</dbReference>
<dbReference type="InterPro" id="IPR023393">
    <property type="entry name" value="START-like_dom_sf"/>
</dbReference>
<evidence type="ECO:0000259" key="2">
    <source>
        <dbReference type="Pfam" id="PF08327"/>
    </source>
</evidence>
<sequence length="151" mass="16753">MTASTTQFRDGELIAERRLRATPEQVWEAFTRPASLAAFWGGTHAMVPPESVEVNLRAGGGFALDTQAPDGSRHRLRFLYRRLAAPQEMVFDEPLTGIRTTITLRGVGEDTCVSVHQRELPHELQTERAAEGLASTLDALATYLEITHLPR</sequence>